<feature type="region of interest" description="Disordered" evidence="1">
    <location>
        <begin position="165"/>
        <end position="193"/>
    </location>
</feature>
<dbReference type="EMBL" id="CAADRA010007040">
    <property type="protein sequence ID" value="VFT98694.1"/>
    <property type="molecule type" value="Genomic_DNA"/>
</dbReference>
<proteinExistence type="predicted"/>
<evidence type="ECO:0000256" key="1">
    <source>
        <dbReference type="SAM" id="MobiDB-lite"/>
    </source>
</evidence>
<evidence type="ECO:0000313" key="2">
    <source>
        <dbReference type="EMBL" id="KAF0686174.1"/>
    </source>
</evidence>
<dbReference type="OrthoDB" id="195658at2759"/>
<accession>A0A485LJT8</accession>
<dbReference type="Proteomes" id="UP000332933">
    <property type="component" value="Unassembled WGS sequence"/>
</dbReference>
<gene>
    <name evidence="3" type="primary">Aste57867_22026</name>
    <name evidence="2" type="ORF">As57867_021957</name>
    <name evidence="3" type="ORF">ASTE57867_22026</name>
</gene>
<dbReference type="AlphaFoldDB" id="A0A485LJT8"/>
<reference evidence="3 4" key="1">
    <citation type="submission" date="2019-03" db="EMBL/GenBank/DDBJ databases">
        <authorList>
            <person name="Gaulin E."/>
            <person name="Dumas B."/>
        </authorList>
    </citation>
    <scope>NUCLEOTIDE SEQUENCE [LARGE SCALE GENOMIC DNA]</scope>
    <source>
        <strain evidence="3">CBS 568.67</strain>
    </source>
</reference>
<reference evidence="2" key="2">
    <citation type="submission" date="2019-06" db="EMBL/GenBank/DDBJ databases">
        <title>Genomics analysis of Aphanomyces spp. identifies a new class of oomycete effector associated with host adaptation.</title>
        <authorList>
            <person name="Gaulin E."/>
        </authorList>
    </citation>
    <scope>NUCLEOTIDE SEQUENCE</scope>
    <source>
        <strain evidence="2">CBS 578.67</strain>
    </source>
</reference>
<organism evidence="3 4">
    <name type="scientific">Aphanomyces stellatus</name>
    <dbReference type="NCBI Taxonomy" id="120398"/>
    <lineage>
        <taxon>Eukaryota</taxon>
        <taxon>Sar</taxon>
        <taxon>Stramenopiles</taxon>
        <taxon>Oomycota</taxon>
        <taxon>Saprolegniomycetes</taxon>
        <taxon>Saprolegniales</taxon>
        <taxon>Verrucalvaceae</taxon>
        <taxon>Aphanomyces</taxon>
    </lineage>
</organism>
<keyword evidence="4" id="KW-1185">Reference proteome</keyword>
<protein>
    <submittedName>
        <fullName evidence="3">Aste57867_22026 protein</fullName>
    </submittedName>
</protein>
<evidence type="ECO:0000313" key="4">
    <source>
        <dbReference type="Proteomes" id="UP000332933"/>
    </source>
</evidence>
<sequence length="193" mass="20890">MSDVGYGFFPTGNEVFSGLKWIKEHPMVATAAAVGATAISIVSYLRTAKDDELAAATAHEKQHVVSWCDSHVKADAARPQTLTTDIHDNDTHNDCDKDAARALCHELQSLDLTRVKKEATWNDDDPKIEVANASPQWGWYVAITPPTDIIGQGSSSLPRAVTEPRQFVPPPPSTALGLKRTQSSKLRGSGILC</sequence>
<dbReference type="EMBL" id="VJMH01007014">
    <property type="protein sequence ID" value="KAF0686174.1"/>
    <property type="molecule type" value="Genomic_DNA"/>
</dbReference>
<evidence type="ECO:0000313" key="3">
    <source>
        <dbReference type="EMBL" id="VFT98694.1"/>
    </source>
</evidence>
<name>A0A485LJT8_9STRA</name>